<feature type="compositionally biased region" description="Polar residues" evidence="1">
    <location>
        <begin position="166"/>
        <end position="177"/>
    </location>
</feature>
<sequence>MATPATMHPFVKPALRLWCGRERLNCFGCGNGQVYFWQFGTKQPLHYLGRQQVLWLSMDAFHQRALSSSGNQPPSRAVHVHWLYDKWSGRWAELSKSSGGGIAFRSHTYTHKYLQPSRVWSEALEAGKAIARRGKPTSLQTDQAPEETQTWLTRLDRHVAETQTATRYSSVRGQSSYRGRRPGEGQITSSTRRTISSEPSIRDSGLSGDFDYHFHRMQQETIRMLEVLLARLEDQTRSLPPVTAAADVSGAEQSSTRGRVFDPAPAVSGASIRATRRRQSRSNAPSIASSRSSSPTGAYIPSTTSSRSSSRSSSASRNSNTSSSSISSETECGICLNAMSSDDDDDDDNDNETWRCSTCHNATHAMCFDEWMARSTTNSVTCIYWYVSTSPPLGDSPS</sequence>
<gene>
    <name evidence="2" type="ORF">AYO21_01165</name>
</gene>
<name>A0A177FKE4_9EURO</name>
<evidence type="ECO:0000256" key="1">
    <source>
        <dbReference type="SAM" id="MobiDB-lite"/>
    </source>
</evidence>
<dbReference type="Proteomes" id="UP000077002">
    <property type="component" value="Unassembled WGS sequence"/>
</dbReference>
<feature type="compositionally biased region" description="Low complexity" evidence="1">
    <location>
        <begin position="302"/>
        <end position="327"/>
    </location>
</feature>
<evidence type="ECO:0000313" key="3">
    <source>
        <dbReference type="Proteomes" id="UP000077002"/>
    </source>
</evidence>
<reference evidence="2 3" key="1">
    <citation type="submission" date="2016-03" db="EMBL/GenBank/DDBJ databases">
        <title>Draft genome sequence of the Fonsecaea monophora CBS 269.37.</title>
        <authorList>
            <person name="Bombassaro A."/>
            <person name="Vinicius W.A."/>
            <person name="De Hoog S."/>
            <person name="Sun J."/>
            <person name="Souza E.M."/>
            <person name="Raittz R.T."/>
            <person name="Costa F."/>
            <person name="Leao A.C."/>
            <person name="Tadra-Sfeir M.Z."/>
            <person name="Baura V."/>
            <person name="Balsanelli E."/>
            <person name="Pedrosa F.O."/>
            <person name="Moreno L.F."/>
            <person name="Steffens M.B."/>
            <person name="Xi L."/>
            <person name="Bocca A.L."/>
            <person name="Felipe M.S."/>
            <person name="Teixeira M."/>
            <person name="Telles Filho F.Q."/>
            <person name="Azevedo C.M."/>
            <person name="Gomes R."/>
            <person name="Vicente V.A."/>
        </authorList>
    </citation>
    <scope>NUCLEOTIDE SEQUENCE [LARGE SCALE GENOMIC DNA]</scope>
    <source>
        <strain evidence="2 3">CBS 269.37</strain>
    </source>
</reference>
<feature type="compositionally biased region" description="Low complexity" evidence="1">
    <location>
        <begin position="187"/>
        <end position="199"/>
    </location>
</feature>
<dbReference type="RefSeq" id="XP_022516627.1">
    <property type="nucleotide sequence ID" value="XM_022651149.1"/>
</dbReference>
<evidence type="ECO:0000313" key="2">
    <source>
        <dbReference type="EMBL" id="OAG44675.1"/>
    </source>
</evidence>
<comment type="caution">
    <text evidence="2">The sequence shown here is derived from an EMBL/GenBank/DDBJ whole genome shotgun (WGS) entry which is preliminary data.</text>
</comment>
<dbReference type="EMBL" id="LVKK01000004">
    <property type="protein sequence ID" value="OAG44675.1"/>
    <property type="molecule type" value="Genomic_DNA"/>
</dbReference>
<dbReference type="AlphaFoldDB" id="A0A177FKE4"/>
<protein>
    <submittedName>
        <fullName evidence="2">Uncharacterized protein</fullName>
    </submittedName>
</protein>
<feature type="compositionally biased region" description="Low complexity" evidence="1">
    <location>
        <begin position="281"/>
        <end position="295"/>
    </location>
</feature>
<proteinExistence type="predicted"/>
<dbReference type="GeneID" id="34596345"/>
<dbReference type="SUPFAM" id="SSF57850">
    <property type="entry name" value="RING/U-box"/>
    <property type="match status" value="1"/>
</dbReference>
<feature type="region of interest" description="Disordered" evidence="1">
    <location>
        <begin position="166"/>
        <end position="204"/>
    </location>
</feature>
<dbReference type="OrthoDB" id="4161597at2759"/>
<accession>A0A177FKE4</accession>
<dbReference type="Gene3D" id="3.30.40.10">
    <property type="entry name" value="Zinc/RING finger domain, C3HC4 (zinc finger)"/>
    <property type="match status" value="1"/>
</dbReference>
<keyword evidence="3" id="KW-1185">Reference proteome</keyword>
<organism evidence="2 3">
    <name type="scientific">Fonsecaea monophora</name>
    <dbReference type="NCBI Taxonomy" id="254056"/>
    <lineage>
        <taxon>Eukaryota</taxon>
        <taxon>Fungi</taxon>
        <taxon>Dikarya</taxon>
        <taxon>Ascomycota</taxon>
        <taxon>Pezizomycotina</taxon>
        <taxon>Eurotiomycetes</taxon>
        <taxon>Chaetothyriomycetidae</taxon>
        <taxon>Chaetothyriales</taxon>
        <taxon>Herpotrichiellaceae</taxon>
        <taxon>Fonsecaea</taxon>
    </lineage>
</organism>
<feature type="region of interest" description="Disordered" evidence="1">
    <location>
        <begin position="242"/>
        <end position="327"/>
    </location>
</feature>
<dbReference type="InterPro" id="IPR013083">
    <property type="entry name" value="Znf_RING/FYVE/PHD"/>
</dbReference>